<evidence type="ECO:0000259" key="4">
    <source>
        <dbReference type="PROSITE" id="PS50893"/>
    </source>
</evidence>
<evidence type="ECO:0000256" key="3">
    <source>
        <dbReference type="ARBA" id="ARBA00022840"/>
    </source>
</evidence>
<name>A0A178LKV9_9PSED</name>
<keyword evidence="1" id="KW-0813">Transport</keyword>
<dbReference type="OrthoDB" id="9801477at2"/>
<evidence type="ECO:0000313" key="5">
    <source>
        <dbReference type="EMBL" id="OAN31303.1"/>
    </source>
</evidence>
<dbReference type="Proteomes" id="UP000078356">
    <property type="component" value="Unassembled WGS sequence"/>
</dbReference>
<dbReference type="Pfam" id="PF00005">
    <property type="entry name" value="ABC_tran"/>
    <property type="match status" value="1"/>
</dbReference>
<dbReference type="InterPro" id="IPR017911">
    <property type="entry name" value="MacB-like_ATP-bd"/>
</dbReference>
<proteinExistence type="predicted"/>
<evidence type="ECO:0000313" key="6">
    <source>
        <dbReference type="Proteomes" id="UP000078356"/>
    </source>
</evidence>
<accession>A0A178LKV9</accession>
<dbReference type="SMART" id="SM00382">
    <property type="entry name" value="AAA"/>
    <property type="match status" value="1"/>
</dbReference>
<protein>
    <submittedName>
        <fullName evidence="5">ABC transporter ATP-binding protein</fullName>
    </submittedName>
</protein>
<reference evidence="5 6" key="1">
    <citation type="submission" date="2016-04" db="EMBL/GenBank/DDBJ databases">
        <title>Draft Genome Sequences of Staphylococcus capitis Strain H36, S. capitis Strain H65, S. cohnii Strain H62, S. hominis Strain H69, Mycobacterium iranicum Strain H39, Plantibacter sp. Strain H53, Pseudomonas oryzihabitans Strain H72, and Microbacterium sp. Strain H83, isolated from residential settings.</title>
        <authorList>
            <person name="Lymperopoulou D."/>
            <person name="Adams R.I."/>
            <person name="Lindow S."/>
            <person name="Coil D.A."/>
            <person name="Jospin G."/>
            <person name="Eisen J.A."/>
        </authorList>
    </citation>
    <scope>NUCLEOTIDE SEQUENCE [LARGE SCALE GENOMIC DNA]</scope>
    <source>
        <strain evidence="5 6">H72</strain>
    </source>
</reference>
<evidence type="ECO:0000256" key="1">
    <source>
        <dbReference type="ARBA" id="ARBA00022448"/>
    </source>
</evidence>
<dbReference type="InterPro" id="IPR027417">
    <property type="entry name" value="P-loop_NTPase"/>
</dbReference>
<keyword evidence="3 5" id="KW-0067">ATP-binding</keyword>
<dbReference type="Gene3D" id="3.40.50.300">
    <property type="entry name" value="P-loop containing nucleotide triphosphate hydrolases"/>
    <property type="match status" value="1"/>
</dbReference>
<dbReference type="PROSITE" id="PS00211">
    <property type="entry name" value="ABC_TRANSPORTER_1"/>
    <property type="match status" value="1"/>
</dbReference>
<dbReference type="GO" id="GO:0005524">
    <property type="term" value="F:ATP binding"/>
    <property type="evidence" value="ECO:0007669"/>
    <property type="project" value="UniProtKB-KW"/>
</dbReference>
<dbReference type="AlphaFoldDB" id="A0A178LKV9"/>
<dbReference type="PROSITE" id="PS50893">
    <property type="entry name" value="ABC_TRANSPORTER_2"/>
    <property type="match status" value="1"/>
</dbReference>
<dbReference type="RefSeq" id="WP_064307164.1">
    <property type="nucleotide sequence ID" value="NZ_LWCR01000005.1"/>
</dbReference>
<organism evidence="5 6">
    <name type="scientific">Pseudomonas oryzihabitans</name>
    <dbReference type="NCBI Taxonomy" id="47885"/>
    <lineage>
        <taxon>Bacteria</taxon>
        <taxon>Pseudomonadati</taxon>
        <taxon>Pseudomonadota</taxon>
        <taxon>Gammaproteobacteria</taxon>
        <taxon>Pseudomonadales</taxon>
        <taxon>Pseudomonadaceae</taxon>
        <taxon>Pseudomonas</taxon>
    </lineage>
</organism>
<dbReference type="PANTHER" id="PTHR24220">
    <property type="entry name" value="IMPORT ATP-BINDING PROTEIN"/>
    <property type="match status" value="1"/>
</dbReference>
<evidence type="ECO:0000256" key="2">
    <source>
        <dbReference type="ARBA" id="ARBA00022741"/>
    </source>
</evidence>
<dbReference type="PANTHER" id="PTHR24220:SF659">
    <property type="entry name" value="TRANSPORTER, PUTATIVE-RELATED"/>
    <property type="match status" value="1"/>
</dbReference>
<dbReference type="InterPro" id="IPR015854">
    <property type="entry name" value="ABC_transpr_LolD-like"/>
</dbReference>
<dbReference type="CDD" id="cd03255">
    <property type="entry name" value="ABC_MJ0796_LolCDE_FtsE"/>
    <property type="match status" value="1"/>
</dbReference>
<sequence>MLTITDLHKSYPTPQGPLPVLRGVDLSLARGASLALMGESGSGKSTLLHLVAGLDRPDQGHIQAVGQELSTLNEGALAAWRREGIGLIFQQFNLIASLTVADNLAFQAQLAGRHDPRWQTELAERLGLAALLERYPEQLSGGQQQRVALGRALASRPPLLLADEPTGNLDEASGDQALALLLELVAETGSSLLMVTHSARIASHLDRTLQLERGRLGGAAVARP</sequence>
<dbReference type="GO" id="GO:0022857">
    <property type="term" value="F:transmembrane transporter activity"/>
    <property type="evidence" value="ECO:0007669"/>
    <property type="project" value="TreeGrafter"/>
</dbReference>
<comment type="caution">
    <text evidence="5">The sequence shown here is derived from an EMBL/GenBank/DDBJ whole genome shotgun (WGS) entry which is preliminary data.</text>
</comment>
<gene>
    <name evidence="5" type="ORF">A4V15_13200</name>
</gene>
<keyword evidence="2" id="KW-0547">Nucleotide-binding</keyword>
<dbReference type="SUPFAM" id="SSF52540">
    <property type="entry name" value="P-loop containing nucleoside triphosphate hydrolases"/>
    <property type="match status" value="1"/>
</dbReference>
<dbReference type="InterPro" id="IPR017871">
    <property type="entry name" value="ABC_transporter-like_CS"/>
</dbReference>
<dbReference type="GO" id="GO:0016887">
    <property type="term" value="F:ATP hydrolysis activity"/>
    <property type="evidence" value="ECO:0007669"/>
    <property type="project" value="InterPro"/>
</dbReference>
<dbReference type="InterPro" id="IPR003439">
    <property type="entry name" value="ABC_transporter-like_ATP-bd"/>
</dbReference>
<dbReference type="GO" id="GO:0005886">
    <property type="term" value="C:plasma membrane"/>
    <property type="evidence" value="ECO:0007669"/>
    <property type="project" value="TreeGrafter"/>
</dbReference>
<dbReference type="InterPro" id="IPR003593">
    <property type="entry name" value="AAA+_ATPase"/>
</dbReference>
<feature type="domain" description="ABC transporter" evidence="4">
    <location>
        <begin position="2"/>
        <end position="224"/>
    </location>
</feature>
<dbReference type="EMBL" id="LWCR01000005">
    <property type="protein sequence ID" value="OAN31303.1"/>
    <property type="molecule type" value="Genomic_DNA"/>
</dbReference>